<feature type="transmembrane region" description="Helical" evidence="1">
    <location>
        <begin position="187"/>
        <end position="212"/>
    </location>
</feature>
<gene>
    <name evidence="3" type="ORF">RJ641_019643</name>
</gene>
<name>A0AAN8UWJ1_9MAGN</name>
<evidence type="ECO:0000259" key="2">
    <source>
        <dbReference type="PROSITE" id="PS51934"/>
    </source>
</evidence>
<reference evidence="3 4" key="1">
    <citation type="submission" date="2023-12" db="EMBL/GenBank/DDBJ databases">
        <title>A high-quality genome assembly for Dillenia turbinata (Dilleniales).</title>
        <authorList>
            <person name="Chanderbali A."/>
        </authorList>
    </citation>
    <scope>NUCLEOTIDE SEQUENCE [LARGE SCALE GENOMIC DNA]</scope>
    <source>
        <strain evidence="3">LSX21</strain>
        <tissue evidence="3">Leaf</tissue>
    </source>
</reference>
<evidence type="ECO:0000256" key="1">
    <source>
        <dbReference type="SAM" id="Phobius"/>
    </source>
</evidence>
<protein>
    <submittedName>
        <fullName evidence="3">LRAT domain</fullName>
    </submittedName>
</protein>
<dbReference type="Pfam" id="PF04970">
    <property type="entry name" value="LRAT"/>
    <property type="match status" value="1"/>
</dbReference>
<dbReference type="InterPro" id="IPR007053">
    <property type="entry name" value="LRAT_dom"/>
</dbReference>
<proteinExistence type="predicted"/>
<dbReference type="Proteomes" id="UP001370490">
    <property type="component" value="Unassembled WGS sequence"/>
</dbReference>
<evidence type="ECO:0000313" key="3">
    <source>
        <dbReference type="EMBL" id="KAK6916782.1"/>
    </source>
</evidence>
<feature type="domain" description="LRAT" evidence="2">
    <location>
        <begin position="34"/>
        <end position="183"/>
    </location>
</feature>
<dbReference type="Gene3D" id="3.90.1720.10">
    <property type="entry name" value="endopeptidase domain like (from Nostoc punctiforme)"/>
    <property type="match status" value="1"/>
</dbReference>
<sequence length="281" mass="31579">MEQTMIARDMLKPGSHREQTMIARDMLEPGDHIYRYGKGSSYTHHGIFLGEEMVIHYTRTEPAGREVISTISSSSSNRNSDSNPCPKCNYKSDLHRGVVKTCLDCFLSGRNHIYLYKYGLPKLQMLFGPNPGGTTVHSKPPSEVLDFAFQLLEKKGFGNYSLFLKNCEDFAYYCKTGVLGSSQVKFIVFYMMTIGVLLVIVSLGVISVKFLFEVFSLFLLEFDIGAVLFALFAIVQLLETLELFFRLNGAPVKARMGCIPEVDMLVRLSYQGGDKTVIALR</sequence>
<keyword evidence="1" id="KW-1133">Transmembrane helix</keyword>
<dbReference type="PANTHER" id="PTHR46137">
    <property type="entry name" value="OS05G0310600 PROTEIN"/>
    <property type="match status" value="1"/>
</dbReference>
<dbReference type="PROSITE" id="PS51934">
    <property type="entry name" value="LRAT"/>
    <property type="match status" value="1"/>
</dbReference>
<accession>A0AAN8UWJ1</accession>
<dbReference type="PANTHER" id="PTHR46137:SF1">
    <property type="entry name" value="LRAT DOMAIN-CONTAINING PROTEIN"/>
    <property type="match status" value="1"/>
</dbReference>
<feature type="transmembrane region" description="Helical" evidence="1">
    <location>
        <begin position="224"/>
        <end position="245"/>
    </location>
</feature>
<comment type="caution">
    <text evidence="3">The sequence shown here is derived from an EMBL/GenBank/DDBJ whole genome shotgun (WGS) entry which is preliminary data.</text>
</comment>
<organism evidence="3 4">
    <name type="scientific">Dillenia turbinata</name>
    <dbReference type="NCBI Taxonomy" id="194707"/>
    <lineage>
        <taxon>Eukaryota</taxon>
        <taxon>Viridiplantae</taxon>
        <taxon>Streptophyta</taxon>
        <taxon>Embryophyta</taxon>
        <taxon>Tracheophyta</taxon>
        <taxon>Spermatophyta</taxon>
        <taxon>Magnoliopsida</taxon>
        <taxon>eudicotyledons</taxon>
        <taxon>Gunneridae</taxon>
        <taxon>Pentapetalae</taxon>
        <taxon>Dilleniales</taxon>
        <taxon>Dilleniaceae</taxon>
        <taxon>Dillenia</taxon>
    </lineage>
</organism>
<keyword evidence="1" id="KW-0472">Membrane</keyword>
<dbReference type="EMBL" id="JBAMMX010000024">
    <property type="protein sequence ID" value="KAK6916782.1"/>
    <property type="molecule type" value="Genomic_DNA"/>
</dbReference>
<evidence type="ECO:0000313" key="4">
    <source>
        <dbReference type="Proteomes" id="UP001370490"/>
    </source>
</evidence>
<keyword evidence="4" id="KW-1185">Reference proteome</keyword>
<dbReference type="AlphaFoldDB" id="A0AAN8UWJ1"/>
<keyword evidence="1" id="KW-0812">Transmembrane</keyword>